<dbReference type="InterPro" id="IPR036390">
    <property type="entry name" value="WH_DNA-bd_sf"/>
</dbReference>
<evidence type="ECO:0000313" key="2">
    <source>
        <dbReference type="EMBL" id="ORB41031.1"/>
    </source>
</evidence>
<reference evidence="2 3" key="1">
    <citation type="submission" date="2017-02" db="EMBL/GenBank/DDBJ databases">
        <title>The new phylogeny of genus Mycobacterium.</title>
        <authorList>
            <person name="Tortoli E."/>
            <person name="Trovato A."/>
            <person name="Cirillo D.M."/>
        </authorList>
    </citation>
    <scope>NUCLEOTIDE SEQUENCE [LARGE SCALE GENOMIC DNA]</scope>
    <source>
        <strain evidence="2 3">DSM 45000</strain>
    </source>
</reference>
<comment type="caution">
    <text evidence="2">The sequence shown here is derived from an EMBL/GenBank/DDBJ whole genome shotgun (WGS) entry which is preliminary data.</text>
</comment>
<evidence type="ECO:0000313" key="3">
    <source>
        <dbReference type="Proteomes" id="UP000192513"/>
    </source>
</evidence>
<dbReference type="InterPro" id="IPR000835">
    <property type="entry name" value="HTH_MarR-typ"/>
</dbReference>
<dbReference type="InterPro" id="IPR036388">
    <property type="entry name" value="WH-like_DNA-bd_sf"/>
</dbReference>
<dbReference type="GO" id="GO:0003700">
    <property type="term" value="F:DNA-binding transcription factor activity"/>
    <property type="evidence" value="ECO:0007669"/>
    <property type="project" value="InterPro"/>
</dbReference>
<dbReference type="PANTHER" id="PTHR39515">
    <property type="entry name" value="CONSERVED PROTEIN"/>
    <property type="match status" value="1"/>
</dbReference>
<dbReference type="EMBL" id="MVIE01000013">
    <property type="protein sequence ID" value="ORB41031.1"/>
    <property type="molecule type" value="Genomic_DNA"/>
</dbReference>
<dbReference type="SMART" id="SM00347">
    <property type="entry name" value="HTH_MARR"/>
    <property type="match status" value="1"/>
</dbReference>
<dbReference type="Proteomes" id="UP000192513">
    <property type="component" value="Unassembled WGS sequence"/>
</dbReference>
<dbReference type="PANTHER" id="PTHR39515:SF2">
    <property type="entry name" value="HTH-TYPE TRANSCRIPTIONAL REGULATOR RV0880"/>
    <property type="match status" value="1"/>
</dbReference>
<gene>
    <name evidence="2" type="ORF">BST39_12520</name>
</gene>
<dbReference type="Pfam" id="PF01047">
    <property type="entry name" value="MarR"/>
    <property type="match status" value="1"/>
</dbReference>
<feature type="domain" description="HTH marR-type" evidence="1">
    <location>
        <begin position="27"/>
        <end position="159"/>
    </location>
</feature>
<evidence type="ECO:0000259" key="1">
    <source>
        <dbReference type="PROSITE" id="PS50995"/>
    </source>
</evidence>
<name>A0A1X0IAK3_9MYCO</name>
<keyword evidence="3" id="KW-1185">Reference proteome</keyword>
<dbReference type="STRING" id="590652.BST39_12520"/>
<dbReference type="RefSeq" id="WP_083172023.1">
    <property type="nucleotide sequence ID" value="NZ_AP022619.1"/>
</dbReference>
<dbReference type="Gene3D" id="1.10.10.10">
    <property type="entry name" value="Winged helix-like DNA-binding domain superfamily/Winged helix DNA-binding domain"/>
    <property type="match status" value="1"/>
</dbReference>
<sequence length="166" mass="18021">MSDVTVKSGRAQNNTRLAPTLRVNELAEQLCETLFGVFLVLGRRQARSVPVGELTLAQLSILKTLQEHGPMRMTALAVHERVRGPTITVGIRRLANLGLVTRSDDPTDRRSALVGITRHGLAVCCESLAPRHAQLAAMLITLSPKDRAILFEAMPPLERLAGQDGA</sequence>
<accession>A0A1X0IAK3</accession>
<dbReference type="SUPFAM" id="SSF46785">
    <property type="entry name" value="Winged helix' DNA-binding domain"/>
    <property type="match status" value="1"/>
</dbReference>
<protein>
    <recommendedName>
        <fullName evidence="1">HTH marR-type domain-containing protein</fullName>
    </recommendedName>
</protein>
<dbReference type="InterPro" id="IPR052526">
    <property type="entry name" value="HTH-type_Bedaq_tolerance"/>
</dbReference>
<proteinExistence type="predicted"/>
<dbReference type="PROSITE" id="PS50995">
    <property type="entry name" value="HTH_MARR_2"/>
    <property type="match status" value="1"/>
</dbReference>
<dbReference type="AlphaFoldDB" id="A0A1X0IAK3"/>
<organism evidence="2 3">
    <name type="scientific">Mycobacterium paraseoulense</name>
    <dbReference type="NCBI Taxonomy" id="590652"/>
    <lineage>
        <taxon>Bacteria</taxon>
        <taxon>Bacillati</taxon>
        <taxon>Actinomycetota</taxon>
        <taxon>Actinomycetes</taxon>
        <taxon>Mycobacteriales</taxon>
        <taxon>Mycobacteriaceae</taxon>
        <taxon>Mycobacterium</taxon>
    </lineage>
</organism>